<proteinExistence type="predicted"/>
<dbReference type="EMBL" id="JACHXI010000009">
    <property type="protein sequence ID" value="MBB3103755.1"/>
    <property type="molecule type" value="Genomic_DNA"/>
</dbReference>
<accession>A0A839T722</accession>
<gene>
    <name evidence="1" type="ORF">FHR87_002152</name>
</gene>
<dbReference type="Proteomes" id="UP000549250">
    <property type="component" value="Unassembled WGS sequence"/>
</dbReference>
<protein>
    <recommendedName>
        <fullName evidence="3">DUF1654 domain-containing protein</fullName>
    </recommendedName>
</protein>
<comment type="caution">
    <text evidence="1">The sequence shown here is derived from an EMBL/GenBank/DDBJ whole genome shotgun (WGS) entry which is preliminary data.</text>
</comment>
<dbReference type="Pfam" id="PF07867">
    <property type="entry name" value="DUF1654"/>
    <property type="match status" value="1"/>
</dbReference>
<organism evidence="1 2">
    <name type="scientific">Azomonas macrocytogenes</name>
    <name type="common">Azotobacter macrocytogenes</name>
    <dbReference type="NCBI Taxonomy" id="69962"/>
    <lineage>
        <taxon>Bacteria</taxon>
        <taxon>Pseudomonadati</taxon>
        <taxon>Pseudomonadota</taxon>
        <taxon>Gammaproteobacteria</taxon>
        <taxon>Pseudomonadales</taxon>
        <taxon>Pseudomonadaceae</taxon>
        <taxon>Azomonas</taxon>
    </lineage>
</organism>
<name>A0A839T722_AZOMA</name>
<keyword evidence="2" id="KW-1185">Reference proteome</keyword>
<dbReference type="AlphaFoldDB" id="A0A839T722"/>
<dbReference type="RefSeq" id="WP_183166665.1">
    <property type="nucleotide sequence ID" value="NZ_JACHXI010000009.1"/>
</dbReference>
<evidence type="ECO:0000313" key="1">
    <source>
        <dbReference type="EMBL" id="MBB3103755.1"/>
    </source>
</evidence>
<sequence>MSRSIARSITALWQVSSYDRMVRRINGQLSNLCAHNTTQASIQRLPGERDDDWERLLDELRIADNVAVEAGRDCAHLSWGESENE</sequence>
<evidence type="ECO:0000313" key="2">
    <source>
        <dbReference type="Proteomes" id="UP000549250"/>
    </source>
</evidence>
<evidence type="ECO:0008006" key="3">
    <source>
        <dbReference type="Google" id="ProtNLM"/>
    </source>
</evidence>
<dbReference type="InterPro" id="IPR012449">
    <property type="entry name" value="Phage_F116_Orf28"/>
</dbReference>
<reference evidence="1 2" key="1">
    <citation type="submission" date="2020-08" db="EMBL/GenBank/DDBJ databases">
        <title>Genomic Encyclopedia of Type Strains, Phase III (KMG-III): the genomes of soil and plant-associated and newly described type strains.</title>
        <authorList>
            <person name="Whitman W."/>
        </authorList>
    </citation>
    <scope>NUCLEOTIDE SEQUENCE [LARGE SCALE GENOMIC DNA]</scope>
    <source>
        <strain evidence="1 2">CECT 4462</strain>
    </source>
</reference>